<sequence length="437" mass="49582">MDVKPKLEILTEVERLKCELEIAHARIKRLEAQRDPQLGQTSDVKDEAVIDLDDEKPPIKLRSNLSTDVKPKLESASNKTQDQRSRHTLNPGVEIIEISDDEETPIELRPPAISPIKTKRADIPHASEVAVGSRGRQAKPRQVMECVELTLRDVSRVNRPPYSRHLLKREHTKSPSSSNPRPSKEQKKGPRLYKPCLKKDTPARLPEDVVVAFIGLARALKIKPPPDEALHFPRGKLVTYIGFRPQDLLFRLRKVATLPARYVARDVICGTREINPYLPTRPGEPGLMCSVRKRMANGAPWSMFLRRKAHNRAVWLYAGEYVFVHVGALTAAQFKDQSADFHTAWAEKILRTVQFDEYVRMHAEIALRKWGHAITEEAVAEEMAQIRTKSEPLPLTTEDVVGALSRGEQKIDIVRMECASYDHEFVRDIAAICEQHA</sequence>
<evidence type="ECO:0000259" key="2">
    <source>
        <dbReference type="Pfam" id="PF20411"/>
    </source>
</evidence>
<feature type="domain" description="DUF6697" evidence="2">
    <location>
        <begin position="232"/>
        <end position="430"/>
    </location>
</feature>
<protein>
    <recommendedName>
        <fullName evidence="2">DUF6697 domain-containing protein</fullName>
    </recommendedName>
</protein>
<name>A0AAD7NBU4_9AGAR</name>
<dbReference type="Pfam" id="PF20411">
    <property type="entry name" value="DUF6697"/>
    <property type="match status" value="1"/>
</dbReference>
<reference evidence="3" key="1">
    <citation type="submission" date="2023-03" db="EMBL/GenBank/DDBJ databases">
        <title>Massive genome expansion in bonnet fungi (Mycena s.s.) driven by repeated elements and novel gene families across ecological guilds.</title>
        <authorList>
            <consortium name="Lawrence Berkeley National Laboratory"/>
            <person name="Harder C.B."/>
            <person name="Miyauchi S."/>
            <person name="Viragh M."/>
            <person name="Kuo A."/>
            <person name="Thoen E."/>
            <person name="Andreopoulos B."/>
            <person name="Lu D."/>
            <person name="Skrede I."/>
            <person name="Drula E."/>
            <person name="Henrissat B."/>
            <person name="Morin E."/>
            <person name="Kohler A."/>
            <person name="Barry K."/>
            <person name="LaButti K."/>
            <person name="Morin E."/>
            <person name="Salamov A."/>
            <person name="Lipzen A."/>
            <person name="Mereny Z."/>
            <person name="Hegedus B."/>
            <person name="Baldrian P."/>
            <person name="Stursova M."/>
            <person name="Weitz H."/>
            <person name="Taylor A."/>
            <person name="Grigoriev I.V."/>
            <person name="Nagy L.G."/>
            <person name="Martin F."/>
            <person name="Kauserud H."/>
        </authorList>
    </citation>
    <scope>NUCLEOTIDE SEQUENCE</scope>
    <source>
        <strain evidence="3">CBHHK188m</strain>
    </source>
</reference>
<keyword evidence="4" id="KW-1185">Reference proteome</keyword>
<dbReference type="AlphaFoldDB" id="A0AAD7NBU4"/>
<feature type="region of interest" description="Disordered" evidence="1">
    <location>
        <begin position="158"/>
        <end position="198"/>
    </location>
</feature>
<evidence type="ECO:0000313" key="3">
    <source>
        <dbReference type="EMBL" id="KAJ7754167.1"/>
    </source>
</evidence>
<gene>
    <name evidence="3" type="ORF">DFH07DRAFT_823269</name>
</gene>
<feature type="region of interest" description="Disordered" evidence="1">
    <location>
        <begin position="31"/>
        <end position="90"/>
    </location>
</feature>
<dbReference type="EMBL" id="JARJLG010000068">
    <property type="protein sequence ID" value="KAJ7754167.1"/>
    <property type="molecule type" value="Genomic_DNA"/>
</dbReference>
<dbReference type="Proteomes" id="UP001215280">
    <property type="component" value="Unassembled WGS sequence"/>
</dbReference>
<comment type="caution">
    <text evidence="3">The sequence shown here is derived from an EMBL/GenBank/DDBJ whole genome shotgun (WGS) entry which is preliminary data.</text>
</comment>
<proteinExistence type="predicted"/>
<dbReference type="InterPro" id="IPR046520">
    <property type="entry name" value="DUF6697"/>
</dbReference>
<evidence type="ECO:0000256" key="1">
    <source>
        <dbReference type="SAM" id="MobiDB-lite"/>
    </source>
</evidence>
<evidence type="ECO:0000313" key="4">
    <source>
        <dbReference type="Proteomes" id="UP001215280"/>
    </source>
</evidence>
<organism evidence="3 4">
    <name type="scientific">Mycena maculata</name>
    <dbReference type="NCBI Taxonomy" id="230809"/>
    <lineage>
        <taxon>Eukaryota</taxon>
        <taxon>Fungi</taxon>
        <taxon>Dikarya</taxon>
        <taxon>Basidiomycota</taxon>
        <taxon>Agaricomycotina</taxon>
        <taxon>Agaricomycetes</taxon>
        <taxon>Agaricomycetidae</taxon>
        <taxon>Agaricales</taxon>
        <taxon>Marasmiineae</taxon>
        <taxon>Mycenaceae</taxon>
        <taxon>Mycena</taxon>
    </lineage>
</organism>
<accession>A0AAD7NBU4</accession>